<dbReference type="GO" id="GO:0003723">
    <property type="term" value="F:RNA binding"/>
    <property type="evidence" value="ECO:0007669"/>
    <property type="project" value="UniProtKB-UniRule"/>
</dbReference>
<accession>A0A9W8MJX3</accession>
<keyword evidence="1" id="KW-0694">RNA-binding</keyword>
<dbReference type="PROSITE" id="PS50137">
    <property type="entry name" value="DS_RBD"/>
    <property type="match status" value="1"/>
</dbReference>
<dbReference type="Proteomes" id="UP001140091">
    <property type="component" value="Unassembled WGS sequence"/>
</dbReference>
<dbReference type="SUPFAM" id="SSF54768">
    <property type="entry name" value="dsRNA-binding domain-like"/>
    <property type="match status" value="1"/>
</dbReference>
<name>A0A9W8MJX3_9AGAR</name>
<feature type="non-terminal residue" evidence="3">
    <location>
        <position position="1"/>
    </location>
</feature>
<gene>
    <name evidence="3" type="ORF">H1R20_g2404</name>
</gene>
<evidence type="ECO:0000259" key="2">
    <source>
        <dbReference type="PROSITE" id="PS50137"/>
    </source>
</evidence>
<keyword evidence="4" id="KW-1185">Reference proteome</keyword>
<dbReference type="OrthoDB" id="10430886at2759"/>
<dbReference type="Pfam" id="PF00035">
    <property type="entry name" value="dsrm"/>
    <property type="match status" value="1"/>
</dbReference>
<evidence type="ECO:0000313" key="4">
    <source>
        <dbReference type="Proteomes" id="UP001140091"/>
    </source>
</evidence>
<dbReference type="AlphaFoldDB" id="A0A9W8MJX3"/>
<feature type="domain" description="DRBM" evidence="2">
    <location>
        <begin position="5"/>
        <end position="76"/>
    </location>
</feature>
<reference evidence="3" key="1">
    <citation type="submission" date="2022-06" db="EMBL/GenBank/DDBJ databases">
        <title>Genome Sequence of Candolleomyces eurysporus.</title>
        <authorList>
            <person name="Buettner E."/>
        </authorList>
    </citation>
    <scope>NUCLEOTIDE SEQUENCE</scope>
    <source>
        <strain evidence="3">VTCC 930004</strain>
    </source>
</reference>
<dbReference type="Gene3D" id="3.30.160.20">
    <property type="match status" value="1"/>
</dbReference>
<comment type="caution">
    <text evidence="3">The sequence shown here is derived from an EMBL/GenBank/DDBJ whole genome shotgun (WGS) entry which is preliminary data.</text>
</comment>
<proteinExistence type="predicted"/>
<protein>
    <recommendedName>
        <fullName evidence="2">DRBM domain-containing protein</fullName>
    </recommendedName>
</protein>
<dbReference type="EMBL" id="JANBPK010000712">
    <property type="protein sequence ID" value="KAJ2934685.1"/>
    <property type="molecule type" value="Genomic_DNA"/>
</dbReference>
<evidence type="ECO:0000313" key="3">
    <source>
        <dbReference type="EMBL" id="KAJ2934685.1"/>
    </source>
</evidence>
<evidence type="ECO:0000256" key="1">
    <source>
        <dbReference type="PROSITE-ProRule" id="PRU00266"/>
    </source>
</evidence>
<dbReference type="InterPro" id="IPR014720">
    <property type="entry name" value="dsRBD_dom"/>
</dbReference>
<organism evidence="3 4">
    <name type="scientific">Candolleomyces eurysporus</name>
    <dbReference type="NCBI Taxonomy" id="2828524"/>
    <lineage>
        <taxon>Eukaryota</taxon>
        <taxon>Fungi</taxon>
        <taxon>Dikarya</taxon>
        <taxon>Basidiomycota</taxon>
        <taxon>Agaricomycotina</taxon>
        <taxon>Agaricomycetes</taxon>
        <taxon>Agaricomycetidae</taxon>
        <taxon>Agaricales</taxon>
        <taxon>Agaricineae</taxon>
        <taxon>Psathyrellaceae</taxon>
        <taxon>Candolleomyces</taxon>
    </lineage>
</organism>
<sequence>MASQDFMTMLNERKQALFGETAEIVYTYAELKTSDPRWQVLVACQGDSQNLGTGTGQTKEEAKKNGAQAALEYLSKSYADDIEEMD</sequence>